<keyword evidence="8 9" id="KW-0378">Hydrolase</keyword>
<keyword evidence="5 9" id="KW-0031">Aminopeptidase</keyword>
<dbReference type="STRING" id="1890364.A0A2P6MTT7"/>
<evidence type="ECO:0000259" key="10">
    <source>
        <dbReference type="Pfam" id="PF00561"/>
    </source>
</evidence>
<comment type="caution">
    <text evidence="11">The sequence shown here is derived from an EMBL/GenBank/DDBJ whole genome shotgun (WGS) entry which is preliminary data.</text>
</comment>
<dbReference type="InterPro" id="IPR029058">
    <property type="entry name" value="AB_hydrolase_fold"/>
</dbReference>
<dbReference type="InterPro" id="IPR005944">
    <property type="entry name" value="Pro_iminopeptidase"/>
</dbReference>
<dbReference type="NCBIfam" id="TIGR01249">
    <property type="entry name" value="pro_imino_pep_1"/>
    <property type="match status" value="1"/>
</dbReference>
<name>A0A2P6MTT7_9EUKA</name>
<dbReference type="SUPFAM" id="SSF53474">
    <property type="entry name" value="alpha/beta-Hydrolases"/>
    <property type="match status" value="1"/>
</dbReference>
<evidence type="ECO:0000256" key="2">
    <source>
        <dbReference type="ARBA" id="ARBA00004496"/>
    </source>
</evidence>
<dbReference type="InterPro" id="IPR002410">
    <property type="entry name" value="Peptidase_S33"/>
</dbReference>
<dbReference type="Gene3D" id="3.40.50.1820">
    <property type="entry name" value="alpha/beta hydrolase"/>
    <property type="match status" value="1"/>
</dbReference>
<dbReference type="EMBL" id="MDYQ01000419">
    <property type="protein sequence ID" value="PRP75118.1"/>
    <property type="molecule type" value="Genomic_DNA"/>
</dbReference>
<dbReference type="OrthoDB" id="10249433at2759"/>
<reference evidence="11 12" key="1">
    <citation type="journal article" date="2018" name="Genome Biol. Evol.">
        <title>Multiple Roots of Fruiting Body Formation in Amoebozoa.</title>
        <authorList>
            <person name="Hillmann F."/>
            <person name="Forbes G."/>
            <person name="Novohradska S."/>
            <person name="Ferling I."/>
            <person name="Riege K."/>
            <person name="Groth M."/>
            <person name="Westermann M."/>
            <person name="Marz M."/>
            <person name="Spaller T."/>
            <person name="Winckler T."/>
            <person name="Schaap P."/>
            <person name="Glockner G."/>
        </authorList>
    </citation>
    <scope>NUCLEOTIDE SEQUENCE [LARGE SCALE GENOMIC DNA]</scope>
    <source>
        <strain evidence="11 12">Jena</strain>
    </source>
</reference>
<evidence type="ECO:0000256" key="6">
    <source>
        <dbReference type="ARBA" id="ARBA00022490"/>
    </source>
</evidence>
<dbReference type="Pfam" id="PF03803">
    <property type="entry name" value="Scramblase"/>
    <property type="match status" value="1"/>
</dbReference>
<gene>
    <name evidence="11" type="ORF">PROFUN_03954</name>
</gene>
<evidence type="ECO:0000256" key="3">
    <source>
        <dbReference type="ARBA" id="ARBA00005350"/>
    </source>
</evidence>
<proteinExistence type="inferred from homology"/>
<dbReference type="GO" id="GO:0006508">
    <property type="term" value="P:proteolysis"/>
    <property type="evidence" value="ECO:0007669"/>
    <property type="project" value="UniProtKB-KW"/>
</dbReference>
<evidence type="ECO:0000256" key="1">
    <source>
        <dbReference type="ARBA" id="ARBA00001585"/>
    </source>
</evidence>
<dbReference type="GO" id="GO:0005737">
    <property type="term" value="C:cytoplasm"/>
    <property type="evidence" value="ECO:0007669"/>
    <property type="project" value="UniProtKB-SubCell"/>
</dbReference>
<protein>
    <recommendedName>
        <fullName evidence="9">Proline iminopeptidase</fullName>
        <ecNumber evidence="9">3.4.11.5</ecNumber>
    </recommendedName>
</protein>
<keyword evidence="6" id="KW-0963">Cytoplasm</keyword>
<keyword evidence="12" id="KW-1185">Reference proteome</keyword>
<dbReference type="Proteomes" id="UP000241769">
    <property type="component" value="Unassembled WGS sequence"/>
</dbReference>
<dbReference type="PANTHER" id="PTHR43722">
    <property type="entry name" value="PROLINE IMINOPEPTIDASE"/>
    <property type="match status" value="1"/>
</dbReference>
<dbReference type="InterPro" id="IPR000073">
    <property type="entry name" value="AB_hydrolase_1"/>
</dbReference>
<dbReference type="PANTHER" id="PTHR43722:SF1">
    <property type="entry name" value="PROLINE IMINOPEPTIDASE"/>
    <property type="match status" value="1"/>
</dbReference>
<comment type="subcellular location">
    <subcellularLocation>
        <location evidence="2">Cytoplasm</location>
    </subcellularLocation>
</comment>
<dbReference type="InParanoid" id="A0A2P6MTT7"/>
<dbReference type="PRINTS" id="PR00793">
    <property type="entry name" value="PROAMNOPTASE"/>
</dbReference>
<feature type="domain" description="AB hydrolase-1" evidence="10">
    <location>
        <begin position="168"/>
        <end position="429"/>
    </location>
</feature>
<sequence>MHREQPFAHIDIHSLQLNFDLKNAEGKLLTVVGQNWTGLSRELYKDKPQYLVKYNAREEGLPPLEVEQKAIVLATAININHDYFYSFSCETSCTKAKNSAKAKGRTRKQRRTRGGQSHIKVTNVQLGRFNSTMSRQLYPPIEAYNSGHLKVSNIHSVYYEQAGNPDGKPIIFLHGGPGGGCDASHRQMFDPAAYRIVLLDQRGAGKSLPHACLEDNNTWALVEDIEKLRIHLGIETWVVFGGSWGSTLALAYAETHTDRVKGLILRGIFTLRRKELIWFYQEGASFCYPEAFEEYLAPIPLVERGDVMSAYHRRLTGNDEAEKLKCAKAWTKWEMTTSRLVVDQAALQRGEEDKFALAFARIECHYFVNGGFFHEDGQLIKNAHKLSNIPGVIVQGRYDMVCPAISAYDLHKEWPQASLYMIPDAGHSMKEAGILSKLLEYTDKFRDL</sequence>
<evidence type="ECO:0000313" key="11">
    <source>
        <dbReference type="EMBL" id="PRP75118.1"/>
    </source>
</evidence>
<evidence type="ECO:0000256" key="4">
    <source>
        <dbReference type="ARBA" id="ARBA00010088"/>
    </source>
</evidence>
<dbReference type="GO" id="GO:0017128">
    <property type="term" value="F:phospholipid scramblase activity"/>
    <property type="evidence" value="ECO:0007669"/>
    <property type="project" value="InterPro"/>
</dbReference>
<evidence type="ECO:0000256" key="8">
    <source>
        <dbReference type="ARBA" id="ARBA00022801"/>
    </source>
</evidence>
<evidence type="ECO:0000256" key="5">
    <source>
        <dbReference type="ARBA" id="ARBA00022438"/>
    </source>
</evidence>
<accession>A0A2P6MTT7</accession>
<evidence type="ECO:0000256" key="7">
    <source>
        <dbReference type="ARBA" id="ARBA00022670"/>
    </source>
</evidence>
<comment type="similarity">
    <text evidence="4 9">Belongs to the peptidase S33 family.</text>
</comment>
<dbReference type="Pfam" id="PF00561">
    <property type="entry name" value="Abhydrolase_1"/>
    <property type="match status" value="1"/>
</dbReference>
<evidence type="ECO:0000256" key="9">
    <source>
        <dbReference type="RuleBase" id="RU003421"/>
    </source>
</evidence>
<comment type="similarity">
    <text evidence="3">Belongs to the phospholipid scramblase family.</text>
</comment>
<dbReference type="EC" id="3.4.11.5" evidence="9"/>
<organism evidence="11 12">
    <name type="scientific">Planoprotostelium fungivorum</name>
    <dbReference type="NCBI Taxonomy" id="1890364"/>
    <lineage>
        <taxon>Eukaryota</taxon>
        <taxon>Amoebozoa</taxon>
        <taxon>Evosea</taxon>
        <taxon>Variosea</taxon>
        <taxon>Cavosteliida</taxon>
        <taxon>Cavosteliaceae</taxon>
        <taxon>Planoprotostelium</taxon>
    </lineage>
</organism>
<dbReference type="AlphaFoldDB" id="A0A2P6MTT7"/>
<dbReference type="GO" id="GO:0004177">
    <property type="term" value="F:aminopeptidase activity"/>
    <property type="evidence" value="ECO:0007669"/>
    <property type="project" value="UniProtKB-KW"/>
</dbReference>
<keyword evidence="7 9" id="KW-0645">Protease</keyword>
<evidence type="ECO:0000313" key="12">
    <source>
        <dbReference type="Proteomes" id="UP000241769"/>
    </source>
</evidence>
<comment type="catalytic activity">
    <reaction evidence="1 9">
        <text>Release of N-terminal proline from a peptide.</text>
        <dbReference type="EC" id="3.4.11.5"/>
    </reaction>
</comment>
<dbReference type="InterPro" id="IPR005552">
    <property type="entry name" value="Scramblase"/>
</dbReference>